<evidence type="ECO:0000256" key="2">
    <source>
        <dbReference type="ARBA" id="ARBA00022723"/>
    </source>
</evidence>
<dbReference type="Gene3D" id="1.20.1630.10">
    <property type="entry name" value="Formate dehydrogenase/DMSO reductase domain"/>
    <property type="match status" value="1"/>
</dbReference>
<feature type="transmembrane region" description="Helical" evidence="5">
    <location>
        <begin position="411"/>
        <end position="431"/>
    </location>
</feature>
<dbReference type="EMBL" id="QGHD01000007">
    <property type="protein sequence ID" value="PWL03287.1"/>
    <property type="molecule type" value="Genomic_DNA"/>
</dbReference>
<dbReference type="PANTHER" id="PTHR43044:SF2">
    <property type="entry name" value="POLYSULPHIDE REDUCTASE NRFD"/>
    <property type="match status" value="1"/>
</dbReference>
<feature type="transmembrane region" description="Helical" evidence="5">
    <location>
        <begin position="224"/>
        <end position="240"/>
    </location>
</feature>
<feature type="transmembrane region" description="Helical" evidence="5">
    <location>
        <begin position="352"/>
        <end position="376"/>
    </location>
</feature>
<dbReference type="InterPro" id="IPR036909">
    <property type="entry name" value="Cyt_c-like_dom_sf"/>
</dbReference>
<dbReference type="SUPFAM" id="SSF46626">
    <property type="entry name" value="Cytochrome c"/>
    <property type="match status" value="1"/>
</dbReference>
<feature type="transmembrane region" description="Helical" evidence="5">
    <location>
        <begin position="46"/>
        <end position="68"/>
    </location>
</feature>
<evidence type="ECO:0000256" key="3">
    <source>
        <dbReference type="ARBA" id="ARBA00023004"/>
    </source>
</evidence>
<keyword evidence="5" id="KW-1133">Transmembrane helix</keyword>
<evidence type="ECO:0000256" key="4">
    <source>
        <dbReference type="PROSITE-ProRule" id="PRU00433"/>
    </source>
</evidence>
<keyword evidence="1 4" id="KW-0349">Heme</keyword>
<protein>
    <submittedName>
        <fullName evidence="7">Ni/Fe-hydrogenase subunit HybB-like protein</fullName>
    </submittedName>
</protein>
<keyword evidence="8" id="KW-1185">Reference proteome</keyword>
<feature type="domain" description="Cytochrome c" evidence="6">
    <location>
        <begin position="454"/>
        <end position="539"/>
    </location>
</feature>
<feature type="transmembrane region" description="Helical" evidence="5">
    <location>
        <begin position="382"/>
        <end position="404"/>
    </location>
</feature>
<name>A0ABX5LMV7_9BACT</name>
<reference evidence="7 8" key="1">
    <citation type="submission" date="2018-05" db="EMBL/GenBank/DDBJ databases">
        <title>Animal gut microbial communities from fecal samples from Wisconsin, USA.</title>
        <authorList>
            <person name="Neumann A."/>
        </authorList>
    </citation>
    <scope>NUCLEOTIDE SEQUENCE [LARGE SCALE GENOMIC DNA]</scope>
    <source>
        <strain evidence="7 8">UWS4</strain>
    </source>
</reference>
<feature type="transmembrane region" description="Helical" evidence="5">
    <location>
        <begin position="246"/>
        <end position="264"/>
    </location>
</feature>
<keyword evidence="5" id="KW-0472">Membrane</keyword>
<feature type="transmembrane region" description="Helical" evidence="5">
    <location>
        <begin position="80"/>
        <end position="103"/>
    </location>
</feature>
<proteinExistence type="predicted"/>
<evidence type="ECO:0000259" key="6">
    <source>
        <dbReference type="PROSITE" id="PS51007"/>
    </source>
</evidence>
<feature type="transmembrane region" description="Helical" evidence="5">
    <location>
        <begin position="5"/>
        <end position="26"/>
    </location>
</feature>
<feature type="transmembrane region" description="Helical" evidence="5">
    <location>
        <begin position="163"/>
        <end position="184"/>
    </location>
</feature>
<evidence type="ECO:0000313" key="7">
    <source>
        <dbReference type="EMBL" id="PWL03287.1"/>
    </source>
</evidence>
<dbReference type="Proteomes" id="UP000245523">
    <property type="component" value="Unassembled WGS sequence"/>
</dbReference>
<accession>A0ABX5LMV7</accession>
<dbReference type="InterPro" id="IPR009056">
    <property type="entry name" value="Cyt_c-like_dom"/>
</dbReference>
<dbReference type="RefSeq" id="WP_106198726.1">
    <property type="nucleotide sequence ID" value="NZ_QGHD01000007.1"/>
</dbReference>
<dbReference type="Pfam" id="PF13442">
    <property type="entry name" value="Cytochrome_CBB3"/>
    <property type="match status" value="1"/>
</dbReference>
<evidence type="ECO:0000256" key="1">
    <source>
        <dbReference type="ARBA" id="ARBA00022617"/>
    </source>
</evidence>
<keyword evidence="2 4" id="KW-0479">Metal-binding</keyword>
<dbReference type="PROSITE" id="PS51007">
    <property type="entry name" value="CYTC"/>
    <property type="match status" value="1"/>
</dbReference>
<comment type="caution">
    <text evidence="7">The sequence shown here is derived from an EMBL/GenBank/DDBJ whole genome shotgun (WGS) entry which is preliminary data.</text>
</comment>
<dbReference type="PANTHER" id="PTHR43044">
    <property type="match status" value="1"/>
</dbReference>
<keyword evidence="5" id="KW-0812">Transmembrane</keyword>
<sequence>MNRYLLIFGIILLIPGLIAVDFALAFGPASWAISQKEFWGTPISNFVFWIGLAHAGTFFSAILLVLGARFQHRIALIAEFSTLASLVIAGTFPLIHLGIPSRFDAMIPFGNVRTFLINPESPLTWDFVAILAYTTASTLFLLLHLLKTKFSTLESFRRPMAWILFPLVLWVHTIVSLDFAVTFVPEWQGAYFPLYFISGALFSGIALVQILLELLKRRVRRIESLLITFSWAMLSFWIWEALTKNIWHPEILVFGFLIPQLLWIPSLRERSMVRASAALAVIISLWWERILLVQKNPLDWTWVDIGLLSFGIGLFCVLFALLRIFTQKFFAKALDEESAEELPKNLFAKRPFFFSILLGVFCAAGFATYFICNASAFPILRIVPFLLPIAALVAIVSLSGIAAWKIFSKSKVIVSFIAIFCALVSASAWIYRGHETAYDEDYIQVKAEKTQTVRSEREAEKLFNARCASCHGKDGKFNKKFVREYYPLPQKLSRERIDSLGVDSLSQVILNGRNYMQAFRGRVSESEANALVMHLKKLAEKNAEAK</sequence>
<organism evidence="7 8">
    <name type="scientific">Hallerella porci</name>
    <dbReference type="NCBI Taxonomy" id="1945871"/>
    <lineage>
        <taxon>Bacteria</taxon>
        <taxon>Pseudomonadati</taxon>
        <taxon>Fibrobacterota</taxon>
        <taxon>Fibrobacteria</taxon>
        <taxon>Fibrobacterales</taxon>
        <taxon>Fibrobacteraceae</taxon>
        <taxon>Hallerella</taxon>
    </lineage>
</organism>
<feature type="transmembrane region" description="Helical" evidence="5">
    <location>
        <begin position="307"/>
        <end position="325"/>
    </location>
</feature>
<evidence type="ECO:0000313" key="8">
    <source>
        <dbReference type="Proteomes" id="UP000245523"/>
    </source>
</evidence>
<feature type="transmembrane region" description="Helical" evidence="5">
    <location>
        <begin position="190"/>
        <end position="212"/>
    </location>
</feature>
<feature type="transmembrane region" description="Helical" evidence="5">
    <location>
        <begin position="271"/>
        <end position="287"/>
    </location>
</feature>
<dbReference type="Gene3D" id="1.10.760.10">
    <property type="entry name" value="Cytochrome c-like domain"/>
    <property type="match status" value="1"/>
</dbReference>
<gene>
    <name evidence="7" type="ORF">B0H50_10744</name>
</gene>
<keyword evidence="3 4" id="KW-0408">Iron</keyword>
<evidence type="ECO:0000256" key="5">
    <source>
        <dbReference type="SAM" id="Phobius"/>
    </source>
</evidence>
<feature type="transmembrane region" description="Helical" evidence="5">
    <location>
        <begin position="123"/>
        <end position="143"/>
    </location>
</feature>